<dbReference type="EMBL" id="OZ035837">
    <property type="protein sequence ID" value="CAL1583048.1"/>
    <property type="molecule type" value="Genomic_DNA"/>
</dbReference>
<dbReference type="Proteomes" id="UP001497482">
    <property type="component" value="Chromosome 15"/>
</dbReference>
<organism evidence="2 3">
    <name type="scientific">Knipowitschia caucasica</name>
    <name type="common">Caucasian dwarf goby</name>
    <name type="synonym">Pomatoschistus caucasicus</name>
    <dbReference type="NCBI Taxonomy" id="637954"/>
    <lineage>
        <taxon>Eukaryota</taxon>
        <taxon>Metazoa</taxon>
        <taxon>Chordata</taxon>
        <taxon>Craniata</taxon>
        <taxon>Vertebrata</taxon>
        <taxon>Euteleostomi</taxon>
        <taxon>Actinopterygii</taxon>
        <taxon>Neopterygii</taxon>
        <taxon>Teleostei</taxon>
        <taxon>Neoteleostei</taxon>
        <taxon>Acanthomorphata</taxon>
        <taxon>Gobiaria</taxon>
        <taxon>Gobiiformes</taxon>
        <taxon>Gobioidei</taxon>
        <taxon>Gobiidae</taxon>
        <taxon>Gobiinae</taxon>
        <taxon>Knipowitschia</taxon>
    </lineage>
</organism>
<feature type="region of interest" description="Disordered" evidence="1">
    <location>
        <begin position="140"/>
        <end position="193"/>
    </location>
</feature>
<accession>A0AAV2JZK5</accession>
<gene>
    <name evidence="2" type="ORF">KC01_LOCUS13560</name>
</gene>
<reference evidence="2 3" key="1">
    <citation type="submission" date="2024-04" db="EMBL/GenBank/DDBJ databases">
        <authorList>
            <person name="Waldvogel A.-M."/>
            <person name="Schoenle A."/>
        </authorList>
    </citation>
    <scope>NUCLEOTIDE SEQUENCE [LARGE SCALE GENOMIC DNA]</scope>
</reference>
<feature type="region of interest" description="Disordered" evidence="1">
    <location>
        <begin position="24"/>
        <end position="80"/>
    </location>
</feature>
<name>A0AAV2JZK5_KNICA</name>
<feature type="compositionally biased region" description="Basic and acidic residues" evidence="1">
    <location>
        <begin position="167"/>
        <end position="193"/>
    </location>
</feature>
<evidence type="ECO:0000256" key="1">
    <source>
        <dbReference type="SAM" id="MobiDB-lite"/>
    </source>
</evidence>
<feature type="compositionally biased region" description="Polar residues" evidence="1">
    <location>
        <begin position="149"/>
        <end position="162"/>
    </location>
</feature>
<dbReference type="AlphaFoldDB" id="A0AAV2JZK5"/>
<protein>
    <submittedName>
        <fullName evidence="2">Uncharacterized protein</fullName>
    </submittedName>
</protein>
<evidence type="ECO:0000313" key="2">
    <source>
        <dbReference type="EMBL" id="CAL1583048.1"/>
    </source>
</evidence>
<feature type="compositionally biased region" description="Basic and acidic residues" evidence="1">
    <location>
        <begin position="24"/>
        <end position="39"/>
    </location>
</feature>
<keyword evidence="3" id="KW-1185">Reference proteome</keyword>
<evidence type="ECO:0000313" key="3">
    <source>
        <dbReference type="Proteomes" id="UP001497482"/>
    </source>
</evidence>
<sequence>MIIRVETARGEVKEARRVRITKERNVKESAEVGSGDRIKPTAKSPTTSVPDLPSVPPHSSGRATKQSNPKKENQVAVTLQKSRKLPGNCLQSCGGAEAHGDAPLKLSRLLSVAHQDLFIRGKPTLQRSNRNMVESLSSLPSAQPLCLNPSKSPATASHSDCSINKIPKVEEKCKIEESSKPQTQRRRDQPTMS</sequence>
<proteinExistence type="predicted"/>